<dbReference type="InterPro" id="IPR018523">
    <property type="entry name" value="Isocitrate_lyase_ph_CS"/>
</dbReference>
<dbReference type="GO" id="GO:0016833">
    <property type="term" value="F:oxo-acid-lyase activity"/>
    <property type="evidence" value="ECO:0007669"/>
    <property type="project" value="UniProtKB-ARBA"/>
</dbReference>
<dbReference type="Pfam" id="PF13714">
    <property type="entry name" value="PEP_mutase"/>
    <property type="match status" value="1"/>
</dbReference>
<protein>
    <submittedName>
        <fullName evidence="1">Methylisocitrate lyase</fullName>
    </submittedName>
</protein>
<dbReference type="Gene3D" id="3.20.20.60">
    <property type="entry name" value="Phosphoenolpyruvate-binding domains"/>
    <property type="match status" value="1"/>
</dbReference>
<comment type="caution">
    <text evidence="1">The sequence shown here is derived from an EMBL/GenBank/DDBJ whole genome shotgun (WGS) entry which is preliminary data.</text>
</comment>
<keyword evidence="1" id="KW-0456">Lyase</keyword>
<dbReference type="PROSITE" id="PS00161">
    <property type="entry name" value="ISOCITRATE_LYASE"/>
    <property type="match status" value="1"/>
</dbReference>
<sequence>MTAAAQRLRTLLAGDTVVHLPGVHDAVTARLAVASGARAACLSGAVASAVGLGLPDLGYVHGSQIAARARDVVPALSDLPLLADADTGYGSALQARETTRVYAAAGIAGLHLEDQVAPKRCGHMTGKAVVDVDEAAARVRAAVDAGTGTVVVARTDALSVEGPDSVVRRAAAFVEVGADAVFVEGADLATLARVRDALGPAVPFVLNRSEAAAAGGTETDAELAAVGVRLMIHPVSALLAATRAIADTYAAIAARGTAEDVARWPWDDLTALLGLDEQLGLEQLYAAGSVEEGSRG</sequence>
<dbReference type="EMBL" id="PGEZ01000001">
    <property type="protein sequence ID" value="PJJ56371.1"/>
    <property type="molecule type" value="Genomic_DNA"/>
</dbReference>
<dbReference type="InterPro" id="IPR039556">
    <property type="entry name" value="ICL/PEPM"/>
</dbReference>
<dbReference type="OrthoDB" id="8629576at2"/>
<dbReference type="PANTHER" id="PTHR42905">
    <property type="entry name" value="PHOSPHOENOLPYRUVATE CARBOXYLASE"/>
    <property type="match status" value="1"/>
</dbReference>
<dbReference type="InterPro" id="IPR015813">
    <property type="entry name" value="Pyrv/PenolPyrv_kinase-like_dom"/>
</dbReference>
<proteinExistence type="predicted"/>
<accession>A0A0B2BL88</accession>
<evidence type="ECO:0000313" key="1">
    <source>
        <dbReference type="EMBL" id="PJJ56371.1"/>
    </source>
</evidence>
<dbReference type="SUPFAM" id="SSF51621">
    <property type="entry name" value="Phosphoenolpyruvate/pyruvate domain"/>
    <property type="match status" value="1"/>
</dbReference>
<dbReference type="InterPro" id="IPR040442">
    <property type="entry name" value="Pyrv_kinase-like_dom_sf"/>
</dbReference>
<dbReference type="RefSeq" id="WP_039348662.1">
    <property type="nucleotide sequence ID" value="NZ_PGEZ01000001.1"/>
</dbReference>
<keyword evidence="2" id="KW-1185">Reference proteome</keyword>
<dbReference type="AlphaFoldDB" id="A0A0B2BL88"/>
<gene>
    <name evidence="1" type="ORF">CLV56_0577</name>
</gene>
<dbReference type="PANTHER" id="PTHR42905:SF5">
    <property type="entry name" value="CARBOXYVINYL-CARBOXYPHOSPHONATE PHOSPHORYLMUTASE, CHLOROPLASTIC"/>
    <property type="match status" value="1"/>
</dbReference>
<name>A0A0B2BL88_9ACTN</name>
<dbReference type="Proteomes" id="UP000230842">
    <property type="component" value="Unassembled WGS sequence"/>
</dbReference>
<organism evidence="1 2">
    <name type="scientific">Mumia flava</name>
    <dbReference type="NCBI Taxonomy" id="1348852"/>
    <lineage>
        <taxon>Bacteria</taxon>
        <taxon>Bacillati</taxon>
        <taxon>Actinomycetota</taxon>
        <taxon>Actinomycetes</taxon>
        <taxon>Propionibacteriales</taxon>
        <taxon>Nocardioidaceae</taxon>
        <taxon>Mumia</taxon>
    </lineage>
</organism>
<reference evidence="1 2" key="1">
    <citation type="submission" date="2017-11" db="EMBL/GenBank/DDBJ databases">
        <title>Genomic Encyclopedia of Archaeal and Bacterial Type Strains, Phase II (KMG-II): From Individual Species to Whole Genera.</title>
        <authorList>
            <person name="Goeker M."/>
        </authorList>
    </citation>
    <scope>NUCLEOTIDE SEQUENCE [LARGE SCALE GENOMIC DNA]</scope>
    <source>
        <strain evidence="1 2">DSM 27763</strain>
    </source>
</reference>
<dbReference type="CDD" id="cd00377">
    <property type="entry name" value="ICL_PEPM"/>
    <property type="match status" value="1"/>
</dbReference>
<evidence type="ECO:0000313" key="2">
    <source>
        <dbReference type="Proteomes" id="UP000230842"/>
    </source>
</evidence>